<dbReference type="InterPro" id="IPR002589">
    <property type="entry name" value="Macro_dom"/>
</dbReference>
<reference evidence="6 7" key="1">
    <citation type="submission" date="2014-04" db="EMBL/GenBank/DDBJ databases">
        <authorList>
            <consortium name="DOE Joint Genome Institute"/>
            <person name="Kuo A."/>
            <person name="Zuccaro A."/>
            <person name="Kohler A."/>
            <person name="Nagy L.G."/>
            <person name="Floudas D."/>
            <person name="Copeland A."/>
            <person name="Barry K.W."/>
            <person name="Cichocki N."/>
            <person name="Veneault-Fourrey C."/>
            <person name="LaButti K."/>
            <person name="Lindquist E.A."/>
            <person name="Lipzen A."/>
            <person name="Lundell T."/>
            <person name="Morin E."/>
            <person name="Murat C."/>
            <person name="Sun H."/>
            <person name="Tunlid A."/>
            <person name="Henrissat B."/>
            <person name="Grigoriev I.V."/>
            <person name="Hibbett D.S."/>
            <person name="Martin F."/>
            <person name="Nordberg H.P."/>
            <person name="Cantor M.N."/>
            <person name="Hua S.X."/>
        </authorList>
    </citation>
    <scope>NUCLEOTIDE SEQUENCE [LARGE SCALE GENOMIC DNA]</scope>
    <source>
        <strain evidence="6 7">MAFF 305830</strain>
    </source>
</reference>
<dbReference type="Proteomes" id="UP000054097">
    <property type="component" value="Unassembled WGS sequence"/>
</dbReference>
<name>A0A0C2XB47_SERVB</name>
<dbReference type="SUPFAM" id="SSF52949">
    <property type="entry name" value="Macro domain-like"/>
    <property type="match status" value="1"/>
</dbReference>
<dbReference type="CDD" id="cd02901">
    <property type="entry name" value="Macro_Poa1p-like"/>
    <property type="match status" value="1"/>
</dbReference>
<dbReference type="PANTHER" id="PTHR12521">
    <property type="entry name" value="PROTEIN C6ORF130"/>
    <property type="match status" value="1"/>
</dbReference>
<dbReference type="GO" id="GO:0140291">
    <property type="term" value="P:peptidyl-glutamate ADP-deribosylation"/>
    <property type="evidence" value="ECO:0007669"/>
    <property type="project" value="TreeGrafter"/>
</dbReference>
<reference evidence="7" key="2">
    <citation type="submission" date="2015-01" db="EMBL/GenBank/DDBJ databases">
        <title>Evolutionary Origins and Diversification of the Mycorrhizal Mutualists.</title>
        <authorList>
            <consortium name="DOE Joint Genome Institute"/>
            <consortium name="Mycorrhizal Genomics Consortium"/>
            <person name="Kohler A."/>
            <person name="Kuo A."/>
            <person name="Nagy L.G."/>
            <person name="Floudas D."/>
            <person name="Copeland A."/>
            <person name="Barry K.W."/>
            <person name="Cichocki N."/>
            <person name="Veneault-Fourrey C."/>
            <person name="LaButti K."/>
            <person name="Lindquist E.A."/>
            <person name="Lipzen A."/>
            <person name="Lundell T."/>
            <person name="Morin E."/>
            <person name="Murat C."/>
            <person name="Riley R."/>
            <person name="Ohm R."/>
            <person name="Sun H."/>
            <person name="Tunlid A."/>
            <person name="Henrissat B."/>
            <person name="Grigoriev I.V."/>
            <person name="Hibbett D.S."/>
            <person name="Martin F."/>
        </authorList>
    </citation>
    <scope>NUCLEOTIDE SEQUENCE [LARGE SCALE GENOMIC DNA]</scope>
    <source>
        <strain evidence="7">MAFF 305830</strain>
    </source>
</reference>
<keyword evidence="7" id="KW-1185">Reference proteome</keyword>
<comment type="catalytic activity">
    <reaction evidence="4">
        <text>ADP-alpha-D-ribose 1''-phosphate + H2O = ADP-D-ribose + phosphate</text>
        <dbReference type="Rhea" id="RHEA:25029"/>
        <dbReference type="ChEBI" id="CHEBI:15377"/>
        <dbReference type="ChEBI" id="CHEBI:43474"/>
        <dbReference type="ChEBI" id="CHEBI:57967"/>
        <dbReference type="ChEBI" id="CHEBI:58753"/>
        <dbReference type="EC" id="3.1.3.84"/>
    </reaction>
</comment>
<proteinExistence type="inferred from homology"/>
<evidence type="ECO:0000256" key="2">
    <source>
        <dbReference type="ARBA" id="ARBA00012983"/>
    </source>
</evidence>
<dbReference type="InterPro" id="IPR043472">
    <property type="entry name" value="Macro_dom-like"/>
</dbReference>
<dbReference type="EC" id="3.1.3.84" evidence="2"/>
<evidence type="ECO:0000256" key="1">
    <source>
        <dbReference type="ARBA" id="ARBA00006575"/>
    </source>
</evidence>
<dbReference type="STRING" id="933852.A0A0C2XB47"/>
<dbReference type="EMBL" id="KN824306">
    <property type="protein sequence ID" value="KIM26417.1"/>
    <property type="molecule type" value="Genomic_DNA"/>
</dbReference>
<gene>
    <name evidence="6" type="ORF">M408DRAFT_330595</name>
</gene>
<dbReference type="InterPro" id="IPR050892">
    <property type="entry name" value="ADP-ribose_metab_enzymes"/>
</dbReference>
<evidence type="ECO:0000256" key="4">
    <source>
        <dbReference type="ARBA" id="ARBA00034427"/>
    </source>
</evidence>
<dbReference type="OrthoDB" id="2155246at2759"/>
<dbReference type="PANTHER" id="PTHR12521:SF0">
    <property type="entry name" value="ADP-RIBOSE GLYCOHYDROLASE OARD1"/>
    <property type="match status" value="1"/>
</dbReference>
<dbReference type="PROSITE" id="PS51154">
    <property type="entry name" value="MACRO"/>
    <property type="match status" value="1"/>
</dbReference>
<evidence type="ECO:0000313" key="6">
    <source>
        <dbReference type="EMBL" id="KIM26417.1"/>
    </source>
</evidence>
<protein>
    <recommendedName>
        <fullName evidence="3">ADP-ribose 1''-phosphate phosphatase</fullName>
        <ecNumber evidence="2">3.1.3.84</ecNumber>
    </recommendedName>
</protein>
<comment type="similarity">
    <text evidence="1">Belongs to the POA1 family.</text>
</comment>
<dbReference type="AlphaFoldDB" id="A0A0C2XB47"/>
<dbReference type="HOGENOM" id="CLU_054419_1_2_1"/>
<evidence type="ECO:0000256" key="3">
    <source>
        <dbReference type="ARBA" id="ARBA00019744"/>
    </source>
</evidence>
<organism evidence="6 7">
    <name type="scientific">Serendipita vermifera MAFF 305830</name>
    <dbReference type="NCBI Taxonomy" id="933852"/>
    <lineage>
        <taxon>Eukaryota</taxon>
        <taxon>Fungi</taxon>
        <taxon>Dikarya</taxon>
        <taxon>Basidiomycota</taxon>
        <taxon>Agaricomycotina</taxon>
        <taxon>Agaricomycetes</taxon>
        <taxon>Sebacinales</taxon>
        <taxon>Serendipitaceae</taxon>
        <taxon>Serendipita</taxon>
    </lineage>
</organism>
<dbReference type="SMART" id="SM00506">
    <property type="entry name" value="A1pp"/>
    <property type="match status" value="1"/>
</dbReference>
<dbReference type="Gene3D" id="3.40.220.10">
    <property type="entry name" value="Leucine Aminopeptidase, subunit E, domain 1"/>
    <property type="match status" value="1"/>
</dbReference>
<accession>A0A0C2XB47</accession>
<dbReference type="Pfam" id="PF01661">
    <property type="entry name" value="Macro"/>
    <property type="match status" value="1"/>
</dbReference>
<feature type="domain" description="Macro" evidence="5">
    <location>
        <begin position="4"/>
        <end position="167"/>
    </location>
</feature>
<evidence type="ECO:0000313" key="7">
    <source>
        <dbReference type="Proteomes" id="UP000054097"/>
    </source>
</evidence>
<sequence length="167" mass="18397">MAEMSQSTSTPQSTSGITLYEGDLFAKAPANAVLVHACNTQGSWGSGIAAVFRQKYPDAYEIYHNTCLEKGDALLGTCLLIPAGERDIACLFTSRRFGRNVDNKDMILQSTKTAVQDLMRQTRESGKPIYGCRINAGLFRVPWEETVAVLDELGLNMTVYEILPLKK</sequence>
<evidence type="ECO:0000259" key="5">
    <source>
        <dbReference type="PROSITE" id="PS51154"/>
    </source>
</evidence>